<feature type="compositionally biased region" description="Low complexity" evidence="1">
    <location>
        <begin position="173"/>
        <end position="185"/>
    </location>
</feature>
<gene>
    <name evidence="4" type="ORF">SAMN06264855_10436</name>
</gene>
<dbReference type="InterPro" id="IPR058369">
    <property type="entry name" value="DUF8056"/>
</dbReference>
<name>A0A238VSX3_HALVU</name>
<feature type="region of interest" description="Disordered" evidence="1">
    <location>
        <begin position="170"/>
        <end position="233"/>
    </location>
</feature>
<keyword evidence="2" id="KW-0472">Membrane</keyword>
<feature type="transmembrane region" description="Helical" evidence="2">
    <location>
        <begin position="103"/>
        <end position="121"/>
    </location>
</feature>
<evidence type="ECO:0000313" key="4">
    <source>
        <dbReference type="EMBL" id="SNR37415.1"/>
    </source>
</evidence>
<feature type="domain" description="DUF8056" evidence="3">
    <location>
        <begin position="1"/>
        <end position="166"/>
    </location>
</feature>
<keyword evidence="2" id="KW-0812">Transmembrane</keyword>
<evidence type="ECO:0000313" key="5">
    <source>
        <dbReference type="Proteomes" id="UP000198397"/>
    </source>
</evidence>
<dbReference type="EMBL" id="FZNQ01000004">
    <property type="protein sequence ID" value="SNR37415.1"/>
    <property type="molecule type" value="Genomic_DNA"/>
</dbReference>
<organism evidence="4 5">
    <name type="scientific">Halorubrum vacuolatum</name>
    <name type="common">Natronobacterium vacuolatum</name>
    <dbReference type="NCBI Taxonomy" id="63740"/>
    <lineage>
        <taxon>Archaea</taxon>
        <taxon>Methanobacteriati</taxon>
        <taxon>Methanobacteriota</taxon>
        <taxon>Stenosarchaea group</taxon>
        <taxon>Halobacteria</taxon>
        <taxon>Halobacteriales</taxon>
        <taxon>Haloferacaceae</taxon>
        <taxon>Halorubrum</taxon>
    </lineage>
</organism>
<feature type="transmembrane region" description="Helical" evidence="2">
    <location>
        <begin position="141"/>
        <end position="161"/>
    </location>
</feature>
<accession>A0A238VSX3</accession>
<feature type="transmembrane region" description="Helical" evidence="2">
    <location>
        <begin position="67"/>
        <end position="87"/>
    </location>
</feature>
<dbReference type="Proteomes" id="UP000198397">
    <property type="component" value="Unassembled WGS sequence"/>
</dbReference>
<feature type="transmembrane region" description="Helical" evidence="2">
    <location>
        <begin position="26"/>
        <end position="47"/>
    </location>
</feature>
<evidence type="ECO:0000256" key="2">
    <source>
        <dbReference type="SAM" id="Phobius"/>
    </source>
</evidence>
<proteinExistence type="predicted"/>
<keyword evidence="2" id="KW-1133">Transmembrane helix</keyword>
<protein>
    <recommendedName>
        <fullName evidence="3">DUF8056 domain-containing protein</fullName>
    </recommendedName>
</protein>
<reference evidence="4 5" key="1">
    <citation type="submission" date="2017-06" db="EMBL/GenBank/DDBJ databases">
        <authorList>
            <person name="Kim H.J."/>
            <person name="Triplett B.A."/>
        </authorList>
    </citation>
    <scope>NUCLEOTIDE SEQUENCE [LARGE SCALE GENOMIC DNA]</scope>
    <source>
        <strain evidence="4 5">DSM 8800</strain>
    </source>
</reference>
<dbReference type="Pfam" id="PF26243">
    <property type="entry name" value="DUF8056"/>
    <property type="match status" value="1"/>
</dbReference>
<sequence>MADSYRGVFGAIPYAIRHTDSWTMRVYGVVGALAAALISLVVTLALVVWMGETAEMDSGLFLFSRSLYVIAGFAAVAPLIAPMLFVARRHRRDDPVADNYDRVLAYTGFVFLVSLYVGMVISAPADLRDPSGSVIVNALYALPPLAGLVPPVLAGTLVFVAHRRLRRPDATDSDAVGSDAGSSVDRPAAEPEVGVDDDSRTVNMETEGNDPNVAADGDSATANPETGRPTRSE</sequence>
<evidence type="ECO:0000256" key="1">
    <source>
        <dbReference type="SAM" id="MobiDB-lite"/>
    </source>
</evidence>
<evidence type="ECO:0000259" key="3">
    <source>
        <dbReference type="Pfam" id="PF26243"/>
    </source>
</evidence>
<keyword evidence="5" id="KW-1185">Reference proteome</keyword>
<dbReference type="AlphaFoldDB" id="A0A238VSX3"/>